<dbReference type="SUPFAM" id="SSF52540">
    <property type="entry name" value="P-loop containing nucleoside triphosphate hydrolases"/>
    <property type="match status" value="1"/>
</dbReference>
<dbReference type="GO" id="GO:0140359">
    <property type="term" value="F:ABC-type transporter activity"/>
    <property type="evidence" value="ECO:0007669"/>
    <property type="project" value="InterPro"/>
</dbReference>
<protein>
    <recommendedName>
        <fullName evidence="12">Thiol reductant ABC exporter subunit CydD</fullName>
    </recommendedName>
</protein>
<dbReference type="RefSeq" id="WP_088248457.1">
    <property type="nucleotide sequence ID" value="NZ_NHMK01000012.1"/>
</dbReference>
<dbReference type="InterPro" id="IPR011527">
    <property type="entry name" value="ABC1_TM_dom"/>
</dbReference>
<dbReference type="Pfam" id="PF00005">
    <property type="entry name" value="ABC_tran"/>
    <property type="match status" value="1"/>
</dbReference>
<dbReference type="AlphaFoldDB" id="A0A246BL60"/>
<evidence type="ECO:0008006" key="12">
    <source>
        <dbReference type="Google" id="ProtNLM"/>
    </source>
</evidence>
<feature type="transmembrane region" description="Helical" evidence="7">
    <location>
        <begin position="261"/>
        <end position="286"/>
    </location>
</feature>
<dbReference type="InterPro" id="IPR003593">
    <property type="entry name" value="AAA+_ATPase"/>
</dbReference>
<evidence type="ECO:0000256" key="4">
    <source>
        <dbReference type="ARBA" id="ARBA00022840"/>
    </source>
</evidence>
<dbReference type="GO" id="GO:0005524">
    <property type="term" value="F:ATP binding"/>
    <property type="evidence" value="ECO:0007669"/>
    <property type="project" value="UniProtKB-KW"/>
</dbReference>
<evidence type="ECO:0000256" key="5">
    <source>
        <dbReference type="ARBA" id="ARBA00022989"/>
    </source>
</evidence>
<proteinExistence type="predicted"/>
<dbReference type="GO" id="GO:0016887">
    <property type="term" value="F:ATP hydrolysis activity"/>
    <property type="evidence" value="ECO:0007669"/>
    <property type="project" value="InterPro"/>
</dbReference>
<evidence type="ECO:0000259" key="8">
    <source>
        <dbReference type="PROSITE" id="PS50893"/>
    </source>
</evidence>
<keyword evidence="11" id="KW-1185">Reference proteome</keyword>
<gene>
    <name evidence="10" type="ORF">CBQ26_09740</name>
</gene>
<dbReference type="EMBL" id="NHMK01000012">
    <property type="protein sequence ID" value="OWL96071.1"/>
    <property type="molecule type" value="Genomic_DNA"/>
</dbReference>
<dbReference type="InterPro" id="IPR003439">
    <property type="entry name" value="ABC_transporter-like_ATP-bd"/>
</dbReference>
<dbReference type="Gene3D" id="3.40.50.300">
    <property type="entry name" value="P-loop containing nucleotide triphosphate hydrolases"/>
    <property type="match status" value="1"/>
</dbReference>
<dbReference type="PROSITE" id="PS50929">
    <property type="entry name" value="ABC_TM1F"/>
    <property type="match status" value="1"/>
</dbReference>
<dbReference type="PROSITE" id="PS00211">
    <property type="entry name" value="ABC_TRANSPORTER_1"/>
    <property type="match status" value="1"/>
</dbReference>
<dbReference type="PANTHER" id="PTHR24221">
    <property type="entry name" value="ATP-BINDING CASSETTE SUB-FAMILY B"/>
    <property type="match status" value="1"/>
</dbReference>
<dbReference type="InterPro" id="IPR036640">
    <property type="entry name" value="ABC1_TM_sf"/>
</dbReference>
<evidence type="ECO:0000256" key="1">
    <source>
        <dbReference type="ARBA" id="ARBA00004651"/>
    </source>
</evidence>
<dbReference type="InterPro" id="IPR039421">
    <property type="entry name" value="Type_1_exporter"/>
</dbReference>
<evidence type="ECO:0000259" key="9">
    <source>
        <dbReference type="PROSITE" id="PS50929"/>
    </source>
</evidence>
<keyword evidence="4" id="KW-0067">ATP-binding</keyword>
<dbReference type="OrthoDB" id="9806127at2"/>
<keyword evidence="6 7" id="KW-0472">Membrane</keyword>
<feature type="transmembrane region" description="Helical" evidence="7">
    <location>
        <begin position="159"/>
        <end position="177"/>
    </location>
</feature>
<dbReference type="GO" id="GO:0005886">
    <property type="term" value="C:plasma membrane"/>
    <property type="evidence" value="ECO:0007669"/>
    <property type="project" value="UniProtKB-SubCell"/>
</dbReference>
<evidence type="ECO:0000256" key="6">
    <source>
        <dbReference type="ARBA" id="ARBA00023136"/>
    </source>
</evidence>
<dbReference type="SMART" id="SM00382">
    <property type="entry name" value="AAA"/>
    <property type="match status" value="1"/>
</dbReference>
<dbReference type="Gene3D" id="1.20.1560.10">
    <property type="entry name" value="ABC transporter type 1, transmembrane domain"/>
    <property type="match status" value="1"/>
</dbReference>
<feature type="transmembrane region" description="Helical" evidence="7">
    <location>
        <begin position="292"/>
        <end position="310"/>
    </location>
</feature>
<accession>A0A246BL60</accession>
<dbReference type="CDD" id="cd18584">
    <property type="entry name" value="ABC_6TM_AarD_CydD"/>
    <property type="match status" value="1"/>
</dbReference>
<feature type="transmembrane region" description="Helical" evidence="7">
    <location>
        <begin position="80"/>
        <end position="98"/>
    </location>
</feature>
<reference evidence="10 11" key="1">
    <citation type="submission" date="2017-05" db="EMBL/GenBank/DDBJ databases">
        <title>De novo genome assembly of Deniococcus indicus strain DR1.</title>
        <authorList>
            <person name="Chauhan D."/>
            <person name="Yennamalli R.M."/>
            <person name="Priyadarshini R."/>
        </authorList>
    </citation>
    <scope>NUCLEOTIDE SEQUENCE [LARGE SCALE GENOMIC DNA]</scope>
    <source>
        <strain evidence="10 11">DR1</strain>
    </source>
</reference>
<organism evidence="10 11">
    <name type="scientific">Deinococcus indicus</name>
    <dbReference type="NCBI Taxonomy" id="223556"/>
    <lineage>
        <taxon>Bacteria</taxon>
        <taxon>Thermotogati</taxon>
        <taxon>Deinococcota</taxon>
        <taxon>Deinococci</taxon>
        <taxon>Deinococcales</taxon>
        <taxon>Deinococcaceae</taxon>
        <taxon>Deinococcus</taxon>
    </lineage>
</organism>
<dbReference type="Proteomes" id="UP000197208">
    <property type="component" value="Unassembled WGS sequence"/>
</dbReference>
<feature type="transmembrane region" description="Helical" evidence="7">
    <location>
        <begin position="44"/>
        <end position="68"/>
    </location>
</feature>
<feature type="domain" description="ABC transmembrane type-1" evidence="9">
    <location>
        <begin position="44"/>
        <end position="316"/>
    </location>
</feature>
<comment type="caution">
    <text evidence="10">The sequence shown here is derived from an EMBL/GenBank/DDBJ whole genome shotgun (WGS) entry which is preliminary data.</text>
</comment>
<dbReference type="PROSITE" id="PS50893">
    <property type="entry name" value="ABC_TRANSPORTER_2"/>
    <property type="match status" value="1"/>
</dbReference>
<evidence type="ECO:0000313" key="10">
    <source>
        <dbReference type="EMBL" id="OWL96071.1"/>
    </source>
</evidence>
<dbReference type="InterPro" id="IPR017871">
    <property type="entry name" value="ABC_transporter-like_CS"/>
</dbReference>
<name>A0A246BL60_9DEIO</name>
<keyword evidence="3" id="KW-0547">Nucleotide-binding</keyword>
<dbReference type="SUPFAM" id="SSF90123">
    <property type="entry name" value="ABC transporter transmembrane region"/>
    <property type="match status" value="1"/>
</dbReference>
<dbReference type="PANTHER" id="PTHR24221:SF590">
    <property type="entry name" value="COMPONENT LINKED WITH THE ASSEMBLY OF CYTOCHROME' TRANSPORT TRANSMEMBRANE ATP-BINDING PROTEIN ABC TRANSPORTER CYDD-RELATED"/>
    <property type="match status" value="1"/>
</dbReference>
<evidence type="ECO:0000256" key="2">
    <source>
        <dbReference type="ARBA" id="ARBA00022692"/>
    </source>
</evidence>
<comment type="subcellular location">
    <subcellularLocation>
        <location evidence="1">Cell membrane</location>
        <topology evidence="1">Multi-pass membrane protein</topology>
    </subcellularLocation>
</comment>
<sequence>MTFALLRRWRAAPPPPQHPLAPPDATHLLRELGHHPDVRQALTLSALLSLISTLLTATFAVTAAQAIATALLDHRLPDTAVTLTIAVSLIGRAVTAALRERILTSMAARRLHDLRADLTHAALTLGPVQLSAQRSSHLNLLDTDLDTRLAPYFARFLPARWHAAITTPTLLIVTALLDPATALLLAITGPLTILFLWLVGLAAHAATDRQWQAHTRLNARLLTVTAHLPLLHLHGQVSTYRRVLKASAEQHRTLTLNVLKIAFLSGLVLEFAVTLATALVAVWIGVRLFGGAASLAPTLAALMLVAEYFAPLRQLGADRHAAMDAEPLAAHLAALRRMTPVLTGQRPTEPGPPTLTFRDARAHFPGTGGAGCSPLTATVPAGTHVTLRGPSGSGKTSLLHALRRHVPFQGEILVNGTPLQYLDADAWRAHVAFVPQHPHLLAASLRVNLSVTRPDASDTDLIDVATQVGLLDLIRHLPQGLDTPLGEGGLHLSGGELARLSLARALLTTPALVLLDEPTAHLDPETEAAIVQVIRAAFHSRTVVLVTHHAVNFSAQHLTLAGRAA</sequence>
<feature type="transmembrane region" description="Helical" evidence="7">
    <location>
        <begin position="183"/>
        <end position="206"/>
    </location>
</feature>
<evidence type="ECO:0000256" key="7">
    <source>
        <dbReference type="SAM" id="Phobius"/>
    </source>
</evidence>
<feature type="domain" description="ABC transporter" evidence="8">
    <location>
        <begin position="355"/>
        <end position="564"/>
    </location>
</feature>
<evidence type="ECO:0000256" key="3">
    <source>
        <dbReference type="ARBA" id="ARBA00022741"/>
    </source>
</evidence>
<keyword evidence="2 7" id="KW-0812">Transmembrane</keyword>
<evidence type="ECO:0000313" key="11">
    <source>
        <dbReference type="Proteomes" id="UP000197208"/>
    </source>
</evidence>
<dbReference type="Pfam" id="PF00664">
    <property type="entry name" value="ABC_membrane"/>
    <property type="match status" value="1"/>
</dbReference>
<dbReference type="InterPro" id="IPR027417">
    <property type="entry name" value="P-loop_NTPase"/>
</dbReference>
<keyword evidence="5 7" id="KW-1133">Transmembrane helix</keyword>